<dbReference type="AlphaFoldDB" id="A0A8S1SJ77"/>
<organism evidence="1 2">
    <name type="scientific">Paramecium octaurelia</name>
    <dbReference type="NCBI Taxonomy" id="43137"/>
    <lineage>
        <taxon>Eukaryota</taxon>
        <taxon>Sar</taxon>
        <taxon>Alveolata</taxon>
        <taxon>Ciliophora</taxon>
        <taxon>Intramacronucleata</taxon>
        <taxon>Oligohymenophorea</taxon>
        <taxon>Peniculida</taxon>
        <taxon>Parameciidae</taxon>
        <taxon>Paramecium</taxon>
    </lineage>
</organism>
<evidence type="ECO:0000313" key="1">
    <source>
        <dbReference type="EMBL" id="CAD8139516.1"/>
    </source>
</evidence>
<comment type="caution">
    <text evidence="1">The sequence shown here is derived from an EMBL/GenBank/DDBJ whole genome shotgun (WGS) entry which is preliminary data.</text>
</comment>
<dbReference type="EMBL" id="CAJJDP010000009">
    <property type="protein sequence ID" value="CAD8139516.1"/>
    <property type="molecule type" value="Genomic_DNA"/>
</dbReference>
<dbReference type="Proteomes" id="UP000683925">
    <property type="component" value="Unassembled WGS sequence"/>
</dbReference>
<evidence type="ECO:0000313" key="2">
    <source>
        <dbReference type="Proteomes" id="UP000683925"/>
    </source>
</evidence>
<protein>
    <submittedName>
        <fullName evidence="1">Uncharacterized protein</fullName>
    </submittedName>
</protein>
<name>A0A8S1SJ77_PAROT</name>
<gene>
    <name evidence="1" type="ORF">POCTA_138.1.T0100466</name>
</gene>
<accession>A0A8S1SJ77</accession>
<keyword evidence="2" id="KW-1185">Reference proteome</keyword>
<reference evidence="1" key="1">
    <citation type="submission" date="2021-01" db="EMBL/GenBank/DDBJ databases">
        <authorList>
            <consortium name="Genoscope - CEA"/>
            <person name="William W."/>
        </authorList>
    </citation>
    <scope>NUCLEOTIDE SEQUENCE</scope>
</reference>
<sequence>MPIQEEILNELLYKQIKNFVVIKKNVIKQSKLGIIGKSIKIKIKRALFKQIQKQIRVIYKSQRVITKFNHLVKPEMLKARMITENQKVLTAQLINKITQKQLEQENFCVFPQITQKNTKKRSKTEQHQNNQYNKQQKALARTAYLIVL</sequence>
<proteinExistence type="predicted"/>